<dbReference type="RefSeq" id="WP_307350305.1">
    <property type="nucleotide sequence ID" value="NZ_JAUSVS010000005.1"/>
</dbReference>
<feature type="signal peptide" evidence="1">
    <location>
        <begin position="1"/>
        <end position="28"/>
    </location>
</feature>
<evidence type="ECO:0000313" key="2">
    <source>
        <dbReference type="EMBL" id="MDQ0465150.1"/>
    </source>
</evidence>
<comment type="caution">
    <text evidence="2">The sequence shown here is derived from an EMBL/GenBank/DDBJ whole genome shotgun (WGS) entry which is preliminary data.</text>
</comment>
<evidence type="ECO:0000313" key="3">
    <source>
        <dbReference type="Proteomes" id="UP001228905"/>
    </source>
</evidence>
<dbReference type="EMBL" id="JAUSVS010000005">
    <property type="protein sequence ID" value="MDQ0465150.1"/>
    <property type="molecule type" value="Genomic_DNA"/>
</dbReference>
<accession>A0ABU0IUU7</accession>
<evidence type="ECO:0008006" key="4">
    <source>
        <dbReference type="Google" id="ProtNLM"/>
    </source>
</evidence>
<keyword evidence="3" id="KW-1185">Reference proteome</keyword>
<keyword evidence="1" id="KW-0732">Signal</keyword>
<organism evidence="2 3">
    <name type="scientific">Caulobacter ginsengisoli</name>
    <dbReference type="NCBI Taxonomy" id="400775"/>
    <lineage>
        <taxon>Bacteria</taxon>
        <taxon>Pseudomonadati</taxon>
        <taxon>Pseudomonadota</taxon>
        <taxon>Alphaproteobacteria</taxon>
        <taxon>Caulobacterales</taxon>
        <taxon>Caulobacteraceae</taxon>
        <taxon>Caulobacter</taxon>
    </lineage>
</organism>
<protein>
    <recommendedName>
        <fullName evidence="4">F5/8 type C domain-containing protein</fullName>
    </recommendedName>
</protein>
<dbReference type="Proteomes" id="UP001228905">
    <property type="component" value="Unassembled WGS sequence"/>
</dbReference>
<proteinExistence type="predicted"/>
<name>A0ABU0IUU7_9CAUL</name>
<sequence length="243" mass="26672">MSVYGRRAIIVGLGAAAIAANCPAPAEAQPLDDLNASMNDWTWVERSVEAEDLAPRFGFYLHEAIYVGDPNDEDAVLSGANDKPIALPTFARKRPTYPTAAEAEGHEAELAAYYRTVLAMTGQPAEDQEQNFWLDLGLYSEATQVEIPFVIWTRLSDMAPFSQWVVSGDDGSTFNDLDQGWQVKGKRIGGRIHLQHSGFDQGGEFANVSVSRVSLADRLATEEARMAKIIGRLRDLLGIDPWS</sequence>
<gene>
    <name evidence="2" type="ORF">QO010_002934</name>
</gene>
<evidence type="ECO:0000256" key="1">
    <source>
        <dbReference type="SAM" id="SignalP"/>
    </source>
</evidence>
<reference evidence="2 3" key="1">
    <citation type="submission" date="2023-07" db="EMBL/GenBank/DDBJ databases">
        <title>Genomic Encyclopedia of Type Strains, Phase IV (KMG-IV): sequencing the most valuable type-strain genomes for metagenomic binning, comparative biology and taxonomic classification.</title>
        <authorList>
            <person name="Goeker M."/>
        </authorList>
    </citation>
    <scope>NUCLEOTIDE SEQUENCE [LARGE SCALE GENOMIC DNA]</scope>
    <source>
        <strain evidence="2 3">DSM 18695</strain>
    </source>
</reference>
<feature type="chain" id="PRO_5045724021" description="F5/8 type C domain-containing protein" evidence="1">
    <location>
        <begin position="29"/>
        <end position="243"/>
    </location>
</feature>